<dbReference type="HAMAP" id="MF_00978">
    <property type="entry name" value="Bifunct_BirA"/>
    <property type="match status" value="1"/>
</dbReference>
<dbReference type="KEGG" id="wma:WM2015_2817"/>
<dbReference type="Gene3D" id="3.30.930.10">
    <property type="entry name" value="Bira Bifunctional Protein, Domain 2"/>
    <property type="match status" value="1"/>
</dbReference>
<dbReference type="RefSeq" id="WP_169751197.1">
    <property type="nucleotide sequence ID" value="NZ_CP012154.1"/>
</dbReference>
<dbReference type="SUPFAM" id="SSF46785">
    <property type="entry name" value="Winged helix' DNA-binding domain"/>
    <property type="match status" value="1"/>
</dbReference>
<feature type="binding site" evidence="6">
    <location>
        <begin position="112"/>
        <end position="114"/>
    </location>
    <ligand>
        <name>biotin</name>
        <dbReference type="ChEBI" id="CHEBI:57586"/>
    </ligand>
</feature>
<dbReference type="AlphaFoldDB" id="A0A0K0XZR5"/>
<protein>
    <recommendedName>
        <fullName evidence="6">Bifunctional ligase/repressor BirA</fullName>
    </recommendedName>
    <alternativeName>
        <fullName evidence="6">Biotin operon repressor</fullName>
    </alternativeName>
    <alternativeName>
        <fullName evidence="6">Biotin--[acetyl-CoA-carboxylase] ligase</fullName>
        <ecNumber evidence="6">6.3.4.15</ecNumber>
    </alternativeName>
    <alternativeName>
        <fullName evidence="6">Biotin--protein ligase</fullName>
    </alternativeName>
    <alternativeName>
        <fullName evidence="6">Biotin-[acetyl-CoA carboxylase] synthetase</fullName>
    </alternativeName>
</protein>
<keyword evidence="1 6" id="KW-0436">Ligase</keyword>
<dbReference type="Pfam" id="PF02237">
    <property type="entry name" value="BPL_C"/>
    <property type="match status" value="1"/>
</dbReference>
<dbReference type="InterPro" id="IPR036388">
    <property type="entry name" value="WH-like_DNA-bd_sf"/>
</dbReference>
<dbReference type="InterPro" id="IPR030855">
    <property type="entry name" value="Bifunct_BirA"/>
</dbReference>
<dbReference type="GO" id="GO:0004077">
    <property type="term" value="F:biotin--[biotin carboxyl-carrier protein] ligase activity"/>
    <property type="evidence" value="ECO:0007669"/>
    <property type="project" value="UniProtKB-UniRule"/>
</dbReference>
<evidence type="ECO:0000256" key="1">
    <source>
        <dbReference type="ARBA" id="ARBA00022598"/>
    </source>
</evidence>
<evidence type="ECO:0000256" key="6">
    <source>
        <dbReference type="HAMAP-Rule" id="MF_00978"/>
    </source>
</evidence>
<keyword evidence="8" id="KW-1185">Reference proteome</keyword>
<feature type="binding site" evidence="6">
    <location>
        <position position="108"/>
    </location>
    <ligand>
        <name>biotin</name>
        <dbReference type="ChEBI" id="CHEBI:57586"/>
    </ligand>
</feature>
<dbReference type="Proteomes" id="UP000066624">
    <property type="component" value="Chromosome"/>
</dbReference>
<evidence type="ECO:0000313" key="7">
    <source>
        <dbReference type="EMBL" id="AKS43174.1"/>
    </source>
</evidence>
<dbReference type="Gene3D" id="1.10.10.10">
    <property type="entry name" value="Winged helix-like DNA-binding domain superfamily/Winged helix DNA-binding domain"/>
    <property type="match status" value="1"/>
</dbReference>
<evidence type="ECO:0000256" key="5">
    <source>
        <dbReference type="ARBA" id="ARBA00047846"/>
    </source>
</evidence>
<dbReference type="GO" id="GO:0006355">
    <property type="term" value="P:regulation of DNA-templated transcription"/>
    <property type="evidence" value="ECO:0007669"/>
    <property type="project" value="UniProtKB-UniRule"/>
</dbReference>
<sequence length="314" mass="34020">MNPLLARLADGQCHSGEDLARELQISRAAIWKRIEALRALGLNVQARAGGGYQLERPFDGLDAERIRSQLGEKALPVEVRFQVDSTNACLQRERREHAPPRALLAEVQTAGRGRRGRPWISPPGAGLYLSMSWRFDCGLSGLSTLSLATGVAAARLLEAQGIEDLGLKWPNDLVCDQGKLGGCLIEVQGSAEGPCEAIVGIGINVRLDRNDSIDQAWTDLHRLGWQGDRNALAAGLIQNLADAFAALDRSGFESFADDWRRLDFLQGKTVRIEQSSRAPLEGRAAGIDELGRLLIDTATGRQAVGSGDVRVRAI</sequence>
<name>A0A0K0XZR5_9GAMM</name>
<comment type="function">
    <text evidence="6">Acts both as a biotin--[acetyl-CoA-carboxylase] ligase and a biotin-operon repressor. In the presence of ATP, BirA activates biotin to form the BirA-biotinyl-5'-adenylate (BirA-bio-5'-AMP or holoBirA) complex. HoloBirA can either transfer the biotinyl moiety to the biotin carboxyl carrier protein (BCCP) subunit of acetyl-CoA carboxylase, or bind to the biotin operator site and inhibit transcription of the operon.</text>
</comment>
<feature type="DNA-binding region" description="H-T-H motif" evidence="6">
    <location>
        <begin position="16"/>
        <end position="35"/>
    </location>
</feature>
<dbReference type="InterPro" id="IPR036390">
    <property type="entry name" value="WH_DNA-bd_sf"/>
</dbReference>
<evidence type="ECO:0000256" key="4">
    <source>
        <dbReference type="ARBA" id="ARBA00023267"/>
    </source>
</evidence>
<keyword evidence="6" id="KW-0678">Repressor</keyword>
<dbReference type="InterPro" id="IPR013196">
    <property type="entry name" value="HTH_11"/>
</dbReference>
<organism evidence="7 8">
    <name type="scientific">Wenzhouxiangella marina</name>
    <dbReference type="NCBI Taxonomy" id="1579979"/>
    <lineage>
        <taxon>Bacteria</taxon>
        <taxon>Pseudomonadati</taxon>
        <taxon>Pseudomonadota</taxon>
        <taxon>Gammaproteobacteria</taxon>
        <taxon>Chromatiales</taxon>
        <taxon>Wenzhouxiangellaceae</taxon>
        <taxon>Wenzhouxiangella</taxon>
    </lineage>
</organism>
<dbReference type="InterPro" id="IPR004408">
    <property type="entry name" value="Biotin_CoA_COase_ligase"/>
</dbReference>
<dbReference type="CDD" id="cd16442">
    <property type="entry name" value="BPL"/>
    <property type="match status" value="1"/>
</dbReference>
<dbReference type="STRING" id="1579979.WM2015_2817"/>
<keyword evidence="2 6" id="KW-0547">Nucleotide-binding</keyword>
<comment type="catalytic activity">
    <reaction evidence="5 6">
        <text>biotin + L-lysyl-[protein] + ATP = N(6)-biotinyl-L-lysyl-[protein] + AMP + diphosphate + H(+)</text>
        <dbReference type="Rhea" id="RHEA:11756"/>
        <dbReference type="Rhea" id="RHEA-COMP:9752"/>
        <dbReference type="Rhea" id="RHEA-COMP:10505"/>
        <dbReference type="ChEBI" id="CHEBI:15378"/>
        <dbReference type="ChEBI" id="CHEBI:29969"/>
        <dbReference type="ChEBI" id="CHEBI:30616"/>
        <dbReference type="ChEBI" id="CHEBI:33019"/>
        <dbReference type="ChEBI" id="CHEBI:57586"/>
        <dbReference type="ChEBI" id="CHEBI:83144"/>
        <dbReference type="ChEBI" id="CHEBI:456215"/>
        <dbReference type="EC" id="6.3.4.15"/>
    </reaction>
</comment>
<dbReference type="PROSITE" id="PS51733">
    <property type="entry name" value="BPL_LPL_CATALYTIC"/>
    <property type="match status" value="1"/>
</dbReference>
<evidence type="ECO:0000313" key="8">
    <source>
        <dbReference type="Proteomes" id="UP000066624"/>
    </source>
</evidence>
<keyword evidence="6" id="KW-0238">DNA-binding</keyword>
<dbReference type="NCBIfam" id="TIGR00121">
    <property type="entry name" value="birA_ligase"/>
    <property type="match status" value="1"/>
</dbReference>
<dbReference type="EMBL" id="CP012154">
    <property type="protein sequence ID" value="AKS43174.1"/>
    <property type="molecule type" value="Genomic_DNA"/>
</dbReference>
<evidence type="ECO:0000256" key="3">
    <source>
        <dbReference type="ARBA" id="ARBA00022840"/>
    </source>
</evidence>
<reference evidence="7 8" key="1">
    <citation type="submission" date="2015-07" db="EMBL/GenBank/DDBJ databases">
        <authorList>
            <person name="Noorani M."/>
        </authorList>
    </citation>
    <scope>NUCLEOTIDE SEQUENCE [LARGE SCALE GENOMIC DNA]</scope>
    <source>
        <strain evidence="7 8">KCTC 42284</strain>
    </source>
</reference>
<dbReference type="Pfam" id="PF03099">
    <property type="entry name" value="BPL_LplA_LipB"/>
    <property type="match status" value="1"/>
</dbReference>
<evidence type="ECO:0000256" key="2">
    <source>
        <dbReference type="ARBA" id="ARBA00022741"/>
    </source>
</evidence>
<dbReference type="SUPFAM" id="SSF55681">
    <property type="entry name" value="Class II aaRS and biotin synthetases"/>
    <property type="match status" value="1"/>
</dbReference>
<dbReference type="PANTHER" id="PTHR12835:SF5">
    <property type="entry name" value="BIOTIN--PROTEIN LIGASE"/>
    <property type="match status" value="1"/>
</dbReference>
<dbReference type="InterPro" id="IPR045864">
    <property type="entry name" value="aa-tRNA-synth_II/BPL/LPL"/>
</dbReference>
<dbReference type="PANTHER" id="PTHR12835">
    <property type="entry name" value="BIOTIN PROTEIN LIGASE"/>
    <property type="match status" value="1"/>
</dbReference>
<proteinExistence type="inferred from homology"/>
<keyword evidence="4 6" id="KW-0092">Biotin</keyword>
<feature type="binding site" evidence="6">
    <location>
        <begin position="85"/>
        <end position="87"/>
    </location>
    <ligand>
        <name>biotin</name>
        <dbReference type="ChEBI" id="CHEBI:57586"/>
    </ligand>
</feature>
<accession>A0A0K0XZR5</accession>
<dbReference type="InterPro" id="IPR008988">
    <property type="entry name" value="Transcriptional_repressor_C"/>
</dbReference>
<keyword evidence="6" id="KW-0805">Transcription regulation</keyword>
<feature type="binding site" evidence="6">
    <location>
        <position position="179"/>
    </location>
    <ligand>
        <name>biotin</name>
        <dbReference type="ChEBI" id="CHEBI:57586"/>
    </ligand>
</feature>
<keyword evidence="6" id="KW-0804">Transcription</keyword>
<dbReference type="InterPro" id="IPR003142">
    <property type="entry name" value="BPL_C"/>
</dbReference>
<dbReference type="GO" id="GO:0005737">
    <property type="term" value="C:cytoplasm"/>
    <property type="evidence" value="ECO:0007669"/>
    <property type="project" value="TreeGrafter"/>
</dbReference>
<dbReference type="InterPro" id="IPR004143">
    <property type="entry name" value="BPL_LPL_catalytic"/>
</dbReference>
<dbReference type="SUPFAM" id="SSF50037">
    <property type="entry name" value="C-terminal domain of transcriptional repressors"/>
    <property type="match status" value="1"/>
</dbReference>
<dbReference type="Pfam" id="PF08279">
    <property type="entry name" value="HTH_11"/>
    <property type="match status" value="1"/>
</dbReference>
<dbReference type="GO" id="GO:0005524">
    <property type="term" value="F:ATP binding"/>
    <property type="evidence" value="ECO:0007669"/>
    <property type="project" value="UniProtKB-UniRule"/>
</dbReference>
<gene>
    <name evidence="6" type="primary">birA</name>
    <name evidence="7" type="ORF">WM2015_2817</name>
</gene>
<keyword evidence="3 6" id="KW-0067">ATP-binding</keyword>
<dbReference type="Gene3D" id="2.30.30.100">
    <property type="match status" value="1"/>
</dbReference>
<dbReference type="EC" id="6.3.4.15" evidence="6"/>
<comment type="similarity">
    <text evidence="6">Belongs to the biotin--protein ligase family.</text>
</comment>
<dbReference type="GO" id="GO:0003677">
    <property type="term" value="F:DNA binding"/>
    <property type="evidence" value="ECO:0007669"/>
    <property type="project" value="UniProtKB-UniRule"/>
</dbReference>